<organism evidence="1">
    <name type="scientific">Proboscia inermis</name>
    <dbReference type="NCBI Taxonomy" id="420281"/>
    <lineage>
        <taxon>Eukaryota</taxon>
        <taxon>Sar</taxon>
        <taxon>Stramenopiles</taxon>
        <taxon>Ochrophyta</taxon>
        <taxon>Bacillariophyta</taxon>
        <taxon>Coscinodiscophyceae</taxon>
        <taxon>Rhizosoleniophycidae</taxon>
        <taxon>Rhizosoleniales</taxon>
        <taxon>Rhizosoleniaceae</taxon>
        <taxon>Proboscia</taxon>
    </lineage>
</organism>
<reference evidence="1" key="1">
    <citation type="submission" date="2021-01" db="EMBL/GenBank/DDBJ databases">
        <authorList>
            <person name="Corre E."/>
            <person name="Pelletier E."/>
            <person name="Niang G."/>
            <person name="Scheremetjew M."/>
            <person name="Finn R."/>
            <person name="Kale V."/>
            <person name="Holt S."/>
            <person name="Cochrane G."/>
            <person name="Meng A."/>
            <person name="Brown T."/>
            <person name="Cohen L."/>
        </authorList>
    </citation>
    <scope>NUCLEOTIDE SEQUENCE</scope>
    <source>
        <strain evidence="1">CCAP1064/1</strain>
    </source>
</reference>
<dbReference type="SUPFAM" id="SSF51905">
    <property type="entry name" value="FAD/NAD(P)-binding domain"/>
    <property type="match status" value="1"/>
</dbReference>
<name>A0A7S0CA60_9STRA</name>
<proteinExistence type="predicted"/>
<dbReference type="AlphaFoldDB" id="A0A7S0CA60"/>
<accession>A0A7S0CA60</accession>
<dbReference type="EMBL" id="HBEL01029740">
    <property type="protein sequence ID" value="CAD8417704.1"/>
    <property type="molecule type" value="Transcribed_RNA"/>
</dbReference>
<dbReference type="InterPro" id="IPR036188">
    <property type="entry name" value="FAD/NAD-bd_sf"/>
</dbReference>
<protein>
    <submittedName>
        <fullName evidence="1">Uncharacterized protein</fullName>
    </submittedName>
</protein>
<dbReference type="Gene3D" id="3.50.50.60">
    <property type="entry name" value="FAD/NAD(P)-binding domain"/>
    <property type="match status" value="1"/>
</dbReference>
<evidence type="ECO:0000313" key="1">
    <source>
        <dbReference type="EMBL" id="CAD8417704.1"/>
    </source>
</evidence>
<sequence length="128" mass="14444">MNEAHAMPPFLGQGANQAVQDAYSLALEIDQYNRNLLQPLNYDNNGNPDINVDNEENNESIITLQEHLKRYESKRWRVTTSLTVKAAFLGYLETGGGFLSKFRDVFFFTMGKIGVARKVFLDGATPRV</sequence>
<gene>
    <name evidence="1" type="ORF">PINE0816_LOCUS13839</name>
</gene>